<protein>
    <submittedName>
        <fullName evidence="1">Uncharacterized protein</fullName>
    </submittedName>
</protein>
<keyword evidence="2" id="KW-1185">Reference proteome</keyword>
<organism evidence="1 2">
    <name type="scientific">Caballeronia choica</name>
    <dbReference type="NCBI Taxonomy" id="326476"/>
    <lineage>
        <taxon>Bacteria</taxon>
        <taxon>Pseudomonadati</taxon>
        <taxon>Pseudomonadota</taxon>
        <taxon>Betaproteobacteria</taxon>
        <taxon>Burkholderiales</taxon>
        <taxon>Burkholderiaceae</taxon>
        <taxon>Caballeronia</taxon>
    </lineage>
</organism>
<evidence type="ECO:0000313" key="1">
    <source>
        <dbReference type="EMBL" id="SAL76672.1"/>
    </source>
</evidence>
<comment type="caution">
    <text evidence="1">The sequence shown here is derived from an EMBL/GenBank/DDBJ whole genome shotgun (WGS) entry which is preliminary data.</text>
</comment>
<evidence type="ECO:0000313" key="2">
    <source>
        <dbReference type="Proteomes" id="UP000054770"/>
    </source>
</evidence>
<dbReference type="AlphaFoldDB" id="A0A158K6B5"/>
<name>A0A158K6B5_9BURK</name>
<reference evidence="1" key="1">
    <citation type="submission" date="2016-01" db="EMBL/GenBank/DDBJ databases">
        <authorList>
            <person name="Peeters C."/>
        </authorList>
    </citation>
    <scope>NUCLEOTIDE SEQUENCE [LARGE SCALE GENOMIC DNA]</scope>
    <source>
        <strain evidence="1">LMG 22940</strain>
    </source>
</reference>
<sequence>MRAAFVLHRKAASQPIIETYLSSGRFSVSAADETNYGRSGDLQQQAFQVFAFRERGQERMIDACAEPL</sequence>
<gene>
    <name evidence="1" type="ORF">AWB68_05031</name>
</gene>
<accession>A0A158K6B5</accession>
<proteinExistence type="predicted"/>
<dbReference type="EMBL" id="FCON02000067">
    <property type="protein sequence ID" value="SAL76672.1"/>
    <property type="molecule type" value="Genomic_DNA"/>
</dbReference>
<dbReference type="Proteomes" id="UP000054770">
    <property type="component" value="Unassembled WGS sequence"/>
</dbReference>